<feature type="region of interest" description="Disordered" evidence="1">
    <location>
        <begin position="1"/>
        <end position="21"/>
    </location>
</feature>
<gene>
    <name evidence="2" type="ORF">E2C01_072300</name>
</gene>
<keyword evidence="3" id="KW-1185">Reference proteome</keyword>
<name>A0A5B7I292_PORTR</name>
<organism evidence="2 3">
    <name type="scientific">Portunus trituberculatus</name>
    <name type="common">Swimming crab</name>
    <name type="synonym">Neptunus trituberculatus</name>
    <dbReference type="NCBI Taxonomy" id="210409"/>
    <lineage>
        <taxon>Eukaryota</taxon>
        <taxon>Metazoa</taxon>
        <taxon>Ecdysozoa</taxon>
        <taxon>Arthropoda</taxon>
        <taxon>Crustacea</taxon>
        <taxon>Multicrustacea</taxon>
        <taxon>Malacostraca</taxon>
        <taxon>Eumalacostraca</taxon>
        <taxon>Eucarida</taxon>
        <taxon>Decapoda</taxon>
        <taxon>Pleocyemata</taxon>
        <taxon>Brachyura</taxon>
        <taxon>Eubrachyura</taxon>
        <taxon>Portunoidea</taxon>
        <taxon>Portunidae</taxon>
        <taxon>Portuninae</taxon>
        <taxon>Portunus</taxon>
    </lineage>
</organism>
<comment type="caution">
    <text evidence="2">The sequence shown here is derived from an EMBL/GenBank/DDBJ whole genome shotgun (WGS) entry which is preliminary data.</text>
</comment>
<dbReference type="EMBL" id="VSRR010046872">
    <property type="protein sequence ID" value="MPC77832.1"/>
    <property type="molecule type" value="Genomic_DNA"/>
</dbReference>
<dbReference type="Proteomes" id="UP000324222">
    <property type="component" value="Unassembled WGS sequence"/>
</dbReference>
<evidence type="ECO:0000313" key="2">
    <source>
        <dbReference type="EMBL" id="MPC77832.1"/>
    </source>
</evidence>
<proteinExistence type="predicted"/>
<sequence length="60" mass="6544">MRRKEDLQDALRGGGNTRAPLDILRRRGSSKPSTASPHGAVLVTKKSRWCVCVRLLSGLA</sequence>
<accession>A0A5B7I292</accession>
<evidence type="ECO:0000313" key="3">
    <source>
        <dbReference type="Proteomes" id="UP000324222"/>
    </source>
</evidence>
<dbReference type="AlphaFoldDB" id="A0A5B7I292"/>
<protein>
    <submittedName>
        <fullName evidence="2">Uncharacterized protein</fullName>
    </submittedName>
</protein>
<evidence type="ECO:0000256" key="1">
    <source>
        <dbReference type="SAM" id="MobiDB-lite"/>
    </source>
</evidence>
<reference evidence="2 3" key="1">
    <citation type="submission" date="2019-05" db="EMBL/GenBank/DDBJ databases">
        <title>Another draft genome of Portunus trituberculatus and its Hox gene families provides insights of decapod evolution.</title>
        <authorList>
            <person name="Jeong J.-H."/>
            <person name="Song I."/>
            <person name="Kim S."/>
            <person name="Choi T."/>
            <person name="Kim D."/>
            <person name="Ryu S."/>
            <person name="Kim W."/>
        </authorList>
    </citation>
    <scope>NUCLEOTIDE SEQUENCE [LARGE SCALE GENOMIC DNA]</scope>
    <source>
        <tissue evidence="2">Muscle</tissue>
    </source>
</reference>